<organism evidence="2 3">
    <name type="scientific">Psilocybe cf. subviscida</name>
    <dbReference type="NCBI Taxonomy" id="2480587"/>
    <lineage>
        <taxon>Eukaryota</taxon>
        <taxon>Fungi</taxon>
        <taxon>Dikarya</taxon>
        <taxon>Basidiomycota</taxon>
        <taxon>Agaricomycotina</taxon>
        <taxon>Agaricomycetes</taxon>
        <taxon>Agaricomycetidae</taxon>
        <taxon>Agaricales</taxon>
        <taxon>Agaricineae</taxon>
        <taxon>Strophariaceae</taxon>
        <taxon>Psilocybe</taxon>
    </lineage>
</organism>
<proteinExistence type="predicted"/>
<feature type="compositionally biased region" description="Acidic residues" evidence="1">
    <location>
        <begin position="304"/>
        <end position="314"/>
    </location>
</feature>
<evidence type="ECO:0000256" key="1">
    <source>
        <dbReference type="SAM" id="MobiDB-lite"/>
    </source>
</evidence>
<feature type="region of interest" description="Disordered" evidence="1">
    <location>
        <begin position="929"/>
        <end position="950"/>
    </location>
</feature>
<feature type="region of interest" description="Disordered" evidence="1">
    <location>
        <begin position="70"/>
        <end position="167"/>
    </location>
</feature>
<protein>
    <submittedName>
        <fullName evidence="2">Uncharacterized protein</fullName>
    </submittedName>
</protein>
<accession>A0A8H5F3C2</accession>
<feature type="region of interest" description="Disordered" evidence="1">
    <location>
        <begin position="513"/>
        <end position="562"/>
    </location>
</feature>
<feature type="compositionally biased region" description="Basic residues" evidence="1">
    <location>
        <begin position="939"/>
        <end position="950"/>
    </location>
</feature>
<gene>
    <name evidence="2" type="ORF">D9619_001697</name>
</gene>
<dbReference type="AlphaFoldDB" id="A0A8H5F3C2"/>
<feature type="compositionally biased region" description="Basic and acidic residues" evidence="1">
    <location>
        <begin position="665"/>
        <end position="677"/>
    </location>
</feature>
<feature type="region of interest" description="Disordered" evidence="1">
    <location>
        <begin position="284"/>
        <end position="344"/>
    </location>
</feature>
<keyword evidence="3" id="KW-1185">Reference proteome</keyword>
<feature type="compositionally biased region" description="Low complexity" evidence="1">
    <location>
        <begin position="681"/>
        <end position="696"/>
    </location>
</feature>
<sequence>MRPLSPGEAVEALKAAPPLDAQILARMSFEELIEVALIHNIDDEHISGMTSKDLHDYLLLYLCLDVSPSPTASHQDSVRSTEAVPAESHLEQQKRAPLKSRNPSPHSPESFNIPEHERAPPPRNANRRAMNTRVYKPSGTPRPHDRNALNRLSPEETPEPDSDDGALASTDAVKYAIGLLREYRKGNIALKAEADEAIAQVEKLHKDICDIKQAVMMRRTLRKRLEAYIPYQRLRSDTWEHEQVFPDIPRFTQTLYGEEYEVDAVDADNDPHLKRLMDRNYTRNAQELDNPALNGNVGTSTHESDDEENADEENQVNRTLSSIDSEEETEPHPVPIPVDDNDANAQFPPVVTTAAKSQMLRMLVASIARPRPLAASQSGDVGTIMDLKAFRARLQTDFEKGNICPFYDVQTWLNTRRQARGSIANEAVREWDAYVELTDAVERDFEVYRSDPARYEHLNSYGELFGPYDLYWHKHSHRQWFPSKWSQAMKGYERYCQFSHFMKQESSARVAAAATRPIADPSSREASGFVIPKDPRRLKRTASQASLGHSAPDGSSKLPSQLPEPLRAMKQRKIGLTADDVVRIRQQSQEEEEREQDSAEDGADSPPPARVWKGKGRMVYTPPRPAGSTGGAAYVFSGSEAGTSPGKFPASWMIPKPVDGPVRASLERRAASIESSRRSHSSSPGGSPQAPDAGGPNISSQQRKAPPGRTPTRSPSPVPEERAHYHQLLNTPVGGEGETTYKPPPRSFGGYDPQAEIVSPSPAGPAPATIRRRFAKEASMKELAGLAIGSAISKAKASVTGIVRRMSGEFSSPGEGTGGGANRGGDGPSSPTPVAGPSRLAEPSISAAGPSRNTRSSRRGGPYRTTRSRVVATYTSTVPQPAVAAPAVVPPPAAAPPPPPLALPVPVVALGPAAPPPLAPLAAAATLITPPGSPIERRLRSRALKGKKRN</sequence>
<evidence type="ECO:0000313" key="2">
    <source>
        <dbReference type="EMBL" id="KAF5322255.1"/>
    </source>
</evidence>
<feature type="compositionally biased region" description="Polar residues" evidence="1">
    <location>
        <begin position="101"/>
        <end position="110"/>
    </location>
</feature>
<feature type="compositionally biased region" description="Acidic residues" evidence="1">
    <location>
        <begin position="589"/>
        <end position="603"/>
    </location>
</feature>
<name>A0A8H5F3C2_9AGAR</name>
<comment type="caution">
    <text evidence="2">The sequence shown here is derived from an EMBL/GenBank/DDBJ whole genome shotgun (WGS) entry which is preliminary data.</text>
</comment>
<dbReference type="Proteomes" id="UP000567179">
    <property type="component" value="Unassembled WGS sequence"/>
</dbReference>
<feature type="region of interest" description="Disordered" evidence="1">
    <location>
        <begin position="586"/>
        <end position="773"/>
    </location>
</feature>
<feature type="compositionally biased region" description="Gly residues" evidence="1">
    <location>
        <begin position="815"/>
        <end position="827"/>
    </location>
</feature>
<evidence type="ECO:0000313" key="3">
    <source>
        <dbReference type="Proteomes" id="UP000567179"/>
    </source>
</evidence>
<feature type="region of interest" description="Disordered" evidence="1">
    <location>
        <begin position="806"/>
        <end position="870"/>
    </location>
</feature>
<reference evidence="2 3" key="1">
    <citation type="journal article" date="2020" name="ISME J.">
        <title>Uncovering the hidden diversity of litter-decomposition mechanisms in mushroom-forming fungi.</title>
        <authorList>
            <person name="Floudas D."/>
            <person name="Bentzer J."/>
            <person name="Ahren D."/>
            <person name="Johansson T."/>
            <person name="Persson P."/>
            <person name="Tunlid A."/>
        </authorList>
    </citation>
    <scope>NUCLEOTIDE SEQUENCE [LARGE SCALE GENOMIC DNA]</scope>
    <source>
        <strain evidence="2 3">CBS 101986</strain>
    </source>
</reference>
<feature type="compositionally biased region" description="Polar residues" evidence="1">
    <location>
        <begin position="70"/>
        <end position="80"/>
    </location>
</feature>
<dbReference type="EMBL" id="JAACJJ010000028">
    <property type="protein sequence ID" value="KAF5322255.1"/>
    <property type="molecule type" value="Genomic_DNA"/>
</dbReference>